<evidence type="ECO:0000313" key="4">
    <source>
        <dbReference type="EMBL" id="CAH2030256.1"/>
    </source>
</evidence>
<feature type="coiled-coil region" evidence="2">
    <location>
        <begin position="336"/>
        <end position="363"/>
    </location>
</feature>
<evidence type="ECO:0000256" key="1">
    <source>
        <dbReference type="ARBA" id="ARBA00007613"/>
    </source>
</evidence>
<dbReference type="Pfam" id="PF02321">
    <property type="entry name" value="OEP"/>
    <property type="match status" value="2"/>
</dbReference>
<dbReference type="Gene3D" id="1.20.1600.10">
    <property type="entry name" value="Outer membrane efflux proteins (OEP)"/>
    <property type="match status" value="1"/>
</dbReference>
<keyword evidence="2" id="KW-0175">Coiled coil</keyword>
<dbReference type="InterPro" id="IPR010131">
    <property type="entry name" value="MdtP/NodT-like"/>
</dbReference>
<comment type="similarity">
    <text evidence="1">Belongs to the outer membrane factor (OMF) (TC 1.B.17) family.</text>
</comment>
<dbReference type="SUPFAM" id="SSF56954">
    <property type="entry name" value="Outer membrane efflux proteins (OEP)"/>
    <property type="match status" value="1"/>
</dbReference>
<organism evidence="4 5">
    <name type="scientific">Trichlorobacter ammonificans</name>
    <dbReference type="NCBI Taxonomy" id="2916410"/>
    <lineage>
        <taxon>Bacteria</taxon>
        <taxon>Pseudomonadati</taxon>
        <taxon>Thermodesulfobacteriota</taxon>
        <taxon>Desulfuromonadia</taxon>
        <taxon>Geobacterales</taxon>
        <taxon>Geobacteraceae</taxon>
        <taxon>Trichlorobacter</taxon>
    </lineage>
</organism>
<feature type="chain" id="PRO_5046922688" evidence="3">
    <location>
        <begin position="20"/>
        <end position="438"/>
    </location>
</feature>
<feature type="coiled-coil region" evidence="2">
    <location>
        <begin position="397"/>
        <end position="424"/>
    </location>
</feature>
<protein>
    <submittedName>
        <fullName evidence="4">Heavy metal RND efflux outer membrane protein, CzcC family</fullName>
    </submittedName>
</protein>
<feature type="signal peptide" evidence="3">
    <location>
        <begin position="1"/>
        <end position="19"/>
    </location>
</feature>
<feature type="coiled-coil region" evidence="2">
    <location>
        <begin position="107"/>
        <end position="134"/>
    </location>
</feature>
<evidence type="ECO:0000313" key="5">
    <source>
        <dbReference type="Proteomes" id="UP001295463"/>
    </source>
</evidence>
<keyword evidence="5" id="KW-1185">Reference proteome</keyword>
<accession>A0ABM9D789</accession>
<name>A0ABM9D789_9BACT</name>
<reference evidence="4 5" key="1">
    <citation type="submission" date="2022-03" db="EMBL/GenBank/DDBJ databases">
        <authorList>
            <person name="Koch H."/>
        </authorList>
    </citation>
    <scope>NUCLEOTIDE SEQUENCE [LARGE SCALE GENOMIC DNA]</scope>
    <source>
        <strain evidence="4 5">G1</strain>
    </source>
</reference>
<dbReference type="PANTHER" id="PTHR30203:SF24">
    <property type="entry name" value="BLR4935 PROTEIN"/>
    <property type="match status" value="1"/>
</dbReference>
<dbReference type="RefSeq" id="WP_305731206.1">
    <property type="nucleotide sequence ID" value="NZ_OW150024.1"/>
</dbReference>
<keyword evidence="3" id="KW-0732">Signal</keyword>
<dbReference type="Proteomes" id="UP001295463">
    <property type="component" value="Chromosome"/>
</dbReference>
<evidence type="ECO:0000256" key="2">
    <source>
        <dbReference type="SAM" id="Coils"/>
    </source>
</evidence>
<dbReference type="PANTHER" id="PTHR30203">
    <property type="entry name" value="OUTER MEMBRANE CATION EFFLUX PROTEIN"/>
    <property type="match status" value="1"/>
</dbReference>
<gene>
    <name evidence="4" type="ORF">GEAMG1_0434</name>
</gene>
<evidence type="ECO:0000256" key="3">
    <source>
        <dbReference type="SAM" id="SignalP"/>
    </source>
</evidence>
<proteinExistence type="inferred from homology"/>
<dbReference type="InterPro" id="IPR003423">
    <property type="entry name" value="OMP_efflux"/>
</dbReference>
<dbReference type="EMBL" id="OW150024">
    <property type="protein sequence ID" value="CAH2030256.1"/>
    <property type="molecule type" value="Genomic_DNA"/>
</dbReference>
<sequence length="438" mass="47225">MRLFLVVSVAVLWALPSFALESSAPATTPLALADAVTLALKQNRELAAAREELAGLTTAAGYAGTLPNPVLELEGKTGALTNSPDEKGFGISLAQEIPLMPVGARRMAVAQAEADVAQARLKGQERELADQVRRAWLEAALSQKRLLLLREQQAIAATLLEMATIRFKEGDIPEFELQLAGLDQRRSSLRHEEAVAAAASHSRRLAGLLGLDGPGSLPPLADLPEVRAIAGTDESLIANALEQRPDLAALRHELRREDAALSLARAEAVPSLTVALSYSNERSTQNAYELSGAALTAGKERTNDHILGLKLSMPLPLFSHNQAERIKAAARSNAARQRLEAGRRAAESELRELLAQHQLARRALELHRSALGPTARENLKIQQEAFHLGEIGMQQVLDEKRRLAEQQEAELNALQTAVETYVRLENAVGVSVTPGGKP</sequence>